<dbReference type="Gene3D" id="1.25.40.20">
    <property type="entry name" value="Ankyrin repeat-containing domain"/>
    <property type="match status" value="1"/>
</dbReference>
<dbReference type="OrthoDB" id="3438034at2759"/>
<sequence length="289" mass="33207">MRSLVRQIEAWEPENPDDSDYHMLYSRRRSIWPLVSSAMSLASETGTSLSELETYINDHWDLVSKHSGLNKKYRGKHWSDVVPEDYNRPAPWHDSFLSLAVRYGAIGYVQQSLVKAGLLRVPEPTGGFLDRFMYSLAPFRANNNQLSKPGRPILDYAVRPVPSYGGWIDAINPDLVELLLDYGANPNEAFNGCTPWQNALSTVKQGHLRDRFQDWARILELLIVRGADPNAYCDSQRGVEIIMGYSALHIVHNYFFKEYVHLKEVQNLRRRLSDLLCQRGARDFKLHLT</sequence>
<dbReference type="EMBL" id="PQXH01000028">
    <property type="protein sequence ID" value="TGO16415.1"/>
    <property type="molecule type" value="Genomic_DNA"/>
</dbReference>
<accession>A0A4Z1EVV1</accession>
<name>A0A4Z1EVV1_9HELO</name>
<evidence type="ECO:0000313" key="1">
    <source>
        <dbReference type="EMBL" id="TGO16415.1"/>
    </source>
</evidence>
<evidence type="ECO:0000313" key="2">
    <source>
        <dbReference type="Proteomes" id="UP000297777"/>
    </source>
</evidence>
<dbReference type="InterPro" id="IPR036770">
    <property type="entry name" value="Ankyrin_rpt-contain_sf"/>
</dbReference>
<protein>
    <submittedName>
        <fullName evidence="1">Uncharacterized protein</fullName>
    </submittedName>
</protein>
<dbReference type="SUPFAM" id="SSF48403">
    <property type="entry name" value="Ankyrin repeat"/>
    <property type="match status" value="1"/>
</dbReference>
<dbReference type="Proteomes" id="UP000297777">
    <property type="component" value="Unassembled WGS sequence"/>
</dbReference>
<proteinExistence type="predicted"/>
<keyword evidence="2" id="KW-1185">Reference proteome</keyword>
<dbReference type="AlphaFoldDB" id="A0A4Z1EVV1"/>
<gene>
    <name evidence="1" type="ORF">BTUL_0028g00150</name>
</gene>
<reference evidence="1 2" key="1">
    <citation type="submission" date="2017-12" db="EMBL/GenBank/DDBJ databases">
        <title>Comparative genomics of Botrytis spp.</title>
        <authorList>
            <person name="Valero-Jimenez C.A."/>
            <person name="Tapia P."/>
            <person name="Veloso J."/>
            <person name="Silva-Moreno E."/>
            <person name="Staats M."/>
            <person name="Valdes J.H."/>
            <person name="Van Kan J.A.L."/>
        </authorList>
    </citation>
    <scope>NUCLEOTIDE SEQUENCE [LARGE SCALE GENOMIC DNA]</scope>
    <source>
        <strain evidence="1 2">Bt9001</strain>
    </source>
</reference>
<comment type="caution">
    <text evidence="1">The sequence shown here is derived from an EMBL/GenBank/DDBJ whole genome shotgun (WGS) entry which is preliminary data.</text>
</comment>
<organism evidence="1 2">
    <name type="scientific">Botrytis tulipae</name>
    <dbReference type="NCBI Taxonomy" id="87230"/>
    <lineage>
        <taxon>Eukaryota</taxon>
        <taxon>Fungi</taxon>
        <taxon>Dikarya</taxon>
        <taxon>Ascomycota</taxon>
        <taxon>Pezizomycotina</taxon>
        <taxon>Leotiomycetes</taxon>
        <taxon>Helotiales</taxon>
        <taxon>Sclerotiniaceae</taxon>
        <taxon>Botrytis</taxon>
    </lineage>
</organism>